<accession>I8UKE5</accession>
<keyword evidence="3" id="KW-0804">Transcription</keyword>
<dbReference type="PROSITE" id="PS50995">
    <property type="entry name" value="HTH_MARR_2"/>
    <property type="match status" value="1"/>
</dbReference>
<dbReference type="InterPro" id="IPR000835">
    <property type="entry name" value="HTH_MarR-typ"/>
</dbReference>
<keyword evidence="2" id="KW-0238">DNA-binding</keyword>
<dbReference type="InterPro" id="IPR036388">
    <property type="entry name" value="WH-like_DNA-bd_sf"/>
</dbReference>
<feature type="domain" description="HTH marR-type" evidence="4">
    <location>
        <begin position="7"/>
        <end position="139"/>
    </location>
</feature>
<evidence type="ECO:0000256" key="3">
    <source>
        <dbReference type="ARBA" id="ARBA00023163"/>
    </source>
</evidence>
<evidence type="ECO:0000313" key="6">
    <source>
        <dbReference type="Proteomes" id="UP000004080"/>
    </source>
</evidence>
<reference evidence="5 6" key="1">
    <citation type="journal article" date="2012" name="J. Bacteriol.">
        <title>Genome of Bacillus macauensis ZFHKF-1, a Long-Chain-Forming Bacterium.</title>
        <authorList>
            <person name="Cai L."/>
            <person name="Zhang T."/>
        </authorList>
    </citation>
    <scope>NUCLEOTIDE SEQUENCE [LARGE SCALE GENOMIC DNA]</scope>
    <source>
        <strain evidence="5 6">ZFHKF-1</strain>
    </source>
</reference>
<dbReference type="OrthoDB" id="9799747at2"/>
<evidence type="ECO:0000256" key="1">
    <source>
        <dbReference type="ARBA" id="ARBA00023015"/>
    </source>
</evidence>
<dbReference type="PANTHER" id="PTHR42756:SF1">
    <property type="entry name" value="TRANSCRIPTIONAL REPRESSOR OF EMRAB OPERON"/>
    <property type="match status" value="1"/>
</dbReference>
<dbReference type="PANTHER" id="PTHR42756">
    <property type="entry name" value="TRANSCRIPTIONAL REGULATOR, MARR"/>
    <property type="match status" value="1"/>
</dbReference>
<dbReference type="GO" id="GO:0003677">
    <property type="term" value="F:DNA binding"/>
    <property type="evidence" value="ECO:0007669"/>
    <property type="project" value="UniProtKB-KW"/>
</dbReference>
<dbReference type="PATRIC" id="fig|1196324.3.peg.184"/>
<dbReference type="eggNOG" id="COG1846">
    <property type="taxonomic scope" value="Bacteria"/>
</dbReference>
<keyword evidence="6" id="KW-1185">Reference proteome</keyword>
<proteinExistence type="predicted"/>
<dbReference type="AlphaFoldDB" id="I8UKE5"/>
<dbReference type="GO" id="GO:0003700">
    <property type="term" value="F:DNA-binding transcription factor activity"/>
    <property type="evidence" value="ECO:0007669"/>
    <property type="project" value="InterPro"/>
</dbReference>
<dbReference type="Gene3D" id="1.10.10.10">
    <property type="entry name" value="Winged helix-like DNA-binding domain superfamily/Winged helix DNA-binding domain"/>
    <property type="match status" value="1"/>
</dbReference>
<comment type="caution">
    <text evidence="5">The sequence shown here is derived from an EMBL/GenBank/DDBJ whole genome shotgun (WGS) entry which is preliminary data.</text>
</comment>
<evidence type="ECO:0000256" key="2">
    <source>
        <dbReference type="ARBA" id="ARBA00023125"/>
    </source>
</evidence>
<dbReference type="Pfam" id="PF01047">
    <property type="entry name" value="MarR"/>
    <property type="match status" value="1"/>
</dbReference>
<dbReference type="STRING" id="1196324.A374_00919"/>
<name>I8UKE5_9BACL</name>
<keyword evidence="1" id="KW-0805">Transcription regulation</keyword>
<dbReference type="EMBL" id="AKKV01000007">
    <property type="protein sequence ID" value="EIT87298.1"/>
    <property type="molecule type" value="Genomic_DNA"/>
</dbReference>
<dbReference type="InterPro" id="IPR036390">
    <property type="entry name" value="WH_DNA-bd_sf"/>
</dbReference>
<organism evidence="5 6">
    <name type="scientific">Fictibacillus macauensis ZFHKF-1</name>
    <dbReference type="NCBI Taxonomy" id="1196324"/>
    <lineage>
        <taxon>Bacteria</taxon>
        <taxon>Bacillati</taxon>
        <taxon>Bacillota</taxon>
        <taxon>Bacilli</taxon>
        <taxon>Bacillales</taxon>
        <taxon>Fictibacillaceae</taxon>
        <taxon>Fictibacillus</taxon>
    </lineage>
</organism>
<evidence type="ECO:0000259" key="4">
    <source>
        <dbReference type="PROSITE" id="PS50995"/>
    </source>
</evidence>
<sequence length="169" mass="19817">MSDLAKMHMMMNYLRGVYKVLEDEWQKSAKAIGLTQAEQHILWIVSFEKEATITRIAQLGLWDVSTVMQVIKRLKEKGFIQLMKKDHDRRISYVTLTAEGVEKQQQSSADRNPVFSYFEKWSQDIDKEQFTAQLVALHKDINEHFHGKEYVQWIEHTGNQLMDVAEVKS</sequence>
<protein>
    <submittedName>
        <fullName evidence="5">Transcriptional regulator Hpr</fullName>
    </submittedName>
</protein>
<dbReference type="SMART" id="SM00347">
    <property type="entry name" value="HTH_MARR"/>
    <property type="match status" value="1"/>
</dbReference>
<evidence type="ECO:0000313" key="5">
    <source>
        <dbReference type="EMBL" id="EIT87298.1"/>
    </source>
</evidence>
<dbReference type="Proteomes" id="UP000004080">
    <property type="component" value="Unassembled WGS sequence"/>
</dbReference>
<dbReference type="SUPFAM" id="SSF46785">
    <property type="entry name" value="Winged helix' DNA-binding domain"/>
    <property type="match status" value="1"/>
</dbReference>
<dbReference type="RefSeq" id="WP_007200290.1">
    <property type="nucleotide sequence ID" value="NZ_AKKV01000007.1"/>
</dbReference>
<gene>
    <name evidence="5" type="ORF">A374_00919</name>
</gene>